<feature type="transmembrane region" description="Helical" evidence="8">
    <location>
        <begin position="152"/>
        <end position="173"/>
    </location>
</feature>
<comment type="subcellular location">
    <subcellularLocation>
        <location evidence="1">Endoplasmic reticulum membrane</location>
        <topology evidence="1">Multi-pass membrane protein</topology>
    </subcellularLocation>
</comment>
<feature type="region of interest" description="Disordered" evidence="7">
    <location>
        <begin position="1"/>
        <end position="121"/>
    </location>
</feature>
<dbReference type="Proteomes" id="UP000813463">
    <property type="component" value="Chromosome 5"/>
</dbReference>
<keyword evidence="9" id="KW-1185">Reference proteome</keyword>
<feature type="compositionally biased region" description="Polar residues" evidence="7">
    <location>
        <begin position="26"/>
        <end position="37"/>
    </location>
</feature>
<feature type="compositionally biased region" description="Basic residues" evidence="7">
    <location>
        <begin position="59"/>
        <end position="72"/>
    </location>
</feature>
<protein>
    <submittedName>
        <fullName evidence="10">Seipin-2</fullName>
    </submittedName>
</protein>
<organism evidence="9 10">
    <name type="scientific">Spinacia oleracea</name>
    <name type="common">Spinach</name>
    <dbReference type="NCBI Taxonomy" id="3562"/>
    <lineage>
        <taxon>Eukaryota</taxon>
        <taxon>Viridiplantae</taxon>
        <taxon>Streptophyta</taxon>
        <taxon>Embryophyta</taxon>
        <taxon>Tracheophyta</taxon>
        <taxon>Spermatophyta</taxon>
        <taxon>Magnoliopsida</taxon>
        <taxon>eudicotyledons</taxon>
        <taxon>Gunneridae</taxon>
        <taxon>Pentapetalae</taxon>
        <taxon>Caryophyllales</taxon>
        <taxon>Chenopodiaceae</taxon>
        <taxon>Chenopodioideae</taxon>
        <taxon>Anserineae</taxon>
        <taxon>Spinacia</taxon>
    </lineage>
</organism>
<dbReference type="InterPro" id="IPR009617">
    <property type="entry name" value="Seipin"/>
</dbReference>
<name>A0A9R0HV24_SPIOL</name>
<feature type="compositionally biased region" description="Pro residues" evidence="7">
    <location>
        <begin position="104"/>
        <end position="114"/>
    </location>
</feature>
<dbReference type="PANTHER" id="PTHR21212:SF0">
    <property type="entry name" value="SEIPIN"/>
    <property type="match status" value="1"/>
</dbReference>
<dbReference type="GO" id="GO:0140042">
    <property type="term" value="P:lipid droplet formation"/>
    <property type="evidence" value="ECO:0007669"/>
    <property type="project" value="UniProtKB-ARBA"/>
</dbReference>
<feature type="compositionally biased region" description="Acidic residues" evidence="7">
    <location>
        <begin position="8"/>
        <end position="18"/>
    </location>
</feature>
<evidence type="ECO:0000256" key="6">
    <source>
        <dbReference type="ARBA" id="ARBA00023136"/>
    </source>
</evidence>
<reference evidence="10" key="2">
    <citation type="submission" date="2025-08" db="UniProtKB">
        <authorList>
            <consortium name="RefSeq"/>
        </authorList>
    </citation>
    <scope>IDENTIFICATION</scope>
    <source>
        <tissue evidence="10">Leaf</tissue>
    </source>
</reference>
<gene>
    <name evidence="10" type="primary">LOC110777265</name>
</gene>
<dbReference type="CDD" id="cd23995">
    <property type="entry name" value="Seipin_BSCL2_like"/>
    <property type="match status" value="1"/>
</dbReference>
<evidence type="ECO:0000256" key="8">
    <source>
        <dbReference type="SAM" id="Phobius"/>
    </source>
</evidence>
<dbReference type="GO" id="GO:0034389">
    <property type="term" value="P:lipid droplet organization"/>
    <property type="evidence" value="ECO:0000318"/>
    <property type="project" value="GO_Central"/>
</dbReference>
<reference evidence="9" key="1">
    <citation type="journal article" date="2021" name="Nat. Commun.">
        <title>Genomic analyses provide insights into spinach domestication and the genetic basis of agronomic traits.</title>
        <authorList>
            <person name="Cai X."/>
            <person name="Sun X."/>
            <person name="Xu C."/>
            <person name="Sun H."/>
            <person name="Wang X."/>
            <person name="Ge C."/>
            <person name="Zhang Z."/>
            <person name="Wang Q."/>
            <person name="Fei Z."/>
            <person name="Jiao C."/>
            <person name="Wang Q."/>
        </authorList>
    </citation>
    <scope>NUCLEOTIDE SEQUENCE [LARGE SCALE GENOMIC DNA]</scope>
    <source>
        <strain evidence="9">cv. Varoflay</strain>
    </source>
</reference>
<dbReference type="KEGG" id="soe:110777265"/>
<evidence type="ECO:0000256" key="5">
    <source>
        <dbReference type="ARBA" id="ARBA00023098"/>
    </source>
</evidence>
<feature type="transmembrane region" description="Helical" evidence="8">
    <location>
        <begin position="218"/>
        <end position="242"/>
    </location>
</feature>
<evidence type="ECO:0000313" key="9">
    <source>
        <dbReference type="Proteomes" id="UP000813463"/>
    </source>
</evidence>
<evidence type="ECO:0000313" key="10">
    <source>
        <dbReference type="RefSeq" id="XP_021837562.1"/>
    </source>
</evidence>
<keyword evidence="2 8" id="KW-0812">Transmembrane</keyword>
<dbReference type="RefSeq" id="XP_021837562.1">
    <property type="nucleotide sequence ID" value="XM_021981870.2"/>
</dbReference>
<dbReference type="GO" id="GO:0019915">
    <property type="term" value="P:lipid storage"/>
    <property type="evidence" value="ECO:0000318"/>
    <property type="project" value="GO_Central"/>
</dbReference>
<feature type="compositionally biased region" description="Basic and acidic residues" evidence="7">
    <location>
        <begin position="73"/>
        <end position="102"/>
    </location>
</feature>
<feature type="transmembrane region" description="Helical" evidence="8">
    <location>
        <begin position="437"/>
        <end position="461"/>
    </location>
</feature>
<dbReference type="GO" id="GO:0005789">
    <property type="term" value="C:endoplasmic reticulum membrane"/>
    <property type="evidence" value="ECO:0000318"/>
    <property type="project" value="GO_Central"/>
</dbReference>
<dbReference type="GeneID" id="110777265"/>
<keyword evidence="3" id="KW-0256">Endoplasmic reticulum</keyword>
<evidence type="ECO:0000256" key="1">
    <source>
        <dbReference type="ARBA" id="ARBA00004477"/>
    </source>
</evidence>
<dbReference type="AlphaFoldDB" id="A0A9R0HV24"/>
<dbReference type="OrthoDB" id="3990054at2759"/>
<dbReference type="PANTHER" id="PTHR21212">
    <property type="entry name" value="BERNARDINELLI-SEIP CONGENITAL LIPODYSTROPHY 2 HOMOLOG BSCL2 PROTEIN"/>
    <property type="match status" value="1"/>
</dbReference>
<keyword evidence="4 8" id="KW-1133">Transmembrane helix</keyword>
<evidence type="ECO:0000256" key="4">
    <source>
        <dbReference type="ARBA" id="ARBA00022989"/>
    </source>
</evidence>
<keyword evidence="6 8" id="KW-0472">Membrane</keyword>
<dbReference type="GO" id="GO:0006629">
    <property type="term" value="P:lipid metabolic process"/>
    <property type="evidence" value="ECO:0007669"/>
    <property type="project" value="UniProtKB-KW"/>
</dbReference>
<evidence type="ECO:0000256" key="7">
    <source>
        <dbReference type="SAM" id="MobiDB-lite"/>
    </source>
</evidence>
<evidence type="ECO:0000256" key="2">
    <source>
        <dbReference type="ARBA" id="ARBA00022692"/>
    </source>
</evidence>
<dbReference type="Pfam" id="PF06775">
    <property type="entry name" value="Seipin"/>
    <property type="match status" value="1"/>
</dbReference>
<sequence length="485" mass="55227">MEDAKSTDEDDQFLDASDEFPFYDCTVTSGSSQDDAPSTSQSTLSLSSYPDSNVTGASLRRRRSLRNRKSRDSRRLDSDKVESKSETIEKESSTVTTDEKGEVSPPPPQPPPAPVRERENDDGQFSSLANLAELVIKAIGFQFNLLISFVCFPFWVLYYSCLLAFNPLLIIGLGKSYLIGKLRGFWKLVGDTLSPFMSEWLNEHKSWLKLAMRCGWGLFWSVYVCSILVILLIGAFVLGGLMMRYYVVEEPFQLKQGLNFDYTKSKPVAFVPFTTCPTAEWRDKNDGVSAVGFSRVIPRKHKLQATVTMVLPESDYNRNLGMFQVRVEFLSEYGKALGSFSHPCMLGFKSQPLNLLLTFFKIVPLVTGYLSETQTLKLKFRGYGEGVIPTACLKITMEQRAEFRPAAGIPQVYDAFVHLESELPFFKRILWYWRRTIFVWLSMMVFTVEMLFALVCCRPVIFPRARTPSNVTRRNTRVTSYPVQR</sequence>
<feature type="compositionally biased region" description="Low complexity" evidence="7">
    <location>
        <begin position="38"/>
        <end position="48"/>
    </location>
</feature>
<accession>A0A9R0HV24</accession>
<evidence type="ECO:0000256" key="3">
    <source>
        <dbReference type="ARBA" id="ARBA00022824"/>
    </source>
</evidence>
<keyword evidence="5" id="KW-0443">Lipid metabolism</keyword>
<proteinExistence type="predicted"/>